<keyword evidence="4 10" id="KW-0812">Transmembrane</keyword>
<keyword evidence="9 10" id="KW-0998">Cell outer membrane</keyword>
<evidence type="ECO:0000256" key="8">
    <source>
        <dbReference type="ARBA" id="ARBA00023136"/>
    </source>
</evidence>
<keyword evidence="3 10" id="KW-1134">Transmembrane beta strand</keyword>
<protein>
    <submittedName>
        <fullName evidence="14">Outer membrane receptor for ferrienterochelin and colicins</fullName>
    </submittedName>
</protein>
<keyword evidence="6" id="KW-0406">Ion transport</keyword>
<keyword evidence="2 10" id="KW-0813">Transport</keyword>
<comment type="subcellular location">
    <subcellularLocation>
        <location evidence="1 10">Cell outer membrane</location>
        <topology evidence="1 10">Multi-pass membrane protein</topology>
    </subcellularLocation>
</comment>
<dbReference type="GO" id="GO:0015344">
    <property type="term" value="F:siderophore uptake transmembrane transporter activity"/>
    <property type="evidence" value="ECO:0007669"/>
    <property type="project" value="TreeGrafter"/>
</dbReference>
<dbReference type="Pfam" id="PF07715">
    <property type="entry name" value="Plug"/>
    <property type="match status" value="1"/>
</dbReference>
<dbReference type="InterPro" id="IPR037066">
    <property type="entry name" value="Plug_dom_sf"/>
</dbReference>
<evidence type="ECO:0000256" key="6">
    <source>
        <dbReference type="ARBA" id="ARBA00023065"/>
    </source>
</evidence>
<organism evidence="14 15">
    <name type="scientific">Chryseobacterium contaminans</name>
    <dbReference type="NCBI Taxonomy" id="1423959"/>
    <lineage>
        <taxon>Bacteria</taxon>
        <taxon>Pseudomonadati</taxon>
        <taxon>Bacteroidota</taxon>
        <taxon>Flavobacteriia</taxon>
        <taxon>Flavobacteriales</taxon>
        <taxon>Weeksellaceae</taxon>
        <taxon>Chryseobacterium group</taxon>
        <taxon>Chryseobacterium</taxon>
    </lineage>
</organism>
<feature type="domain" description="TonB-dependent receptor-like beta-barrel" evidence="12">
    <location>
        <begin position="282"/>
        <end position="681"/>
    </location>
</feature>
<evidence type="ECO:0000259" key="12">
    <source>
        <dbReference type="Pfam" id="PF00593"/>
    </source>
</evidence>
<dbReference type="STRING" id="1423959.SAMN05444407_101626"/>
<evidence type="ECO:0000256" key="10">
    <source>
        <dbReference type="PROSITE-ProRule" id="PRU01360"/>
    </source>
</evidence>
<dbReference type="PANTHER" id="PTHR30069:SF53">
    <property type="entry name" value="COLICIN I RECEPTOR-RELATED"/>
    <property type="match status" value="1"/>
</dbReference>
<name>A0A1M6WG69_9FLAO</name>
<dbReference type="Gene3D" id="2.170.130.10">
    <property type="entry name" value="TonB-dependent receptor, plug domain"/>
    <property type="match status" value="1"/>
</dbReference>
<dbReference type="InterPro" id="IPR000531">
    <property type="entry name" value="Beta-barrel_TonB"/>
</dbReference>
<evidence type="ECO:0000313" key="14">
    <source>
        <dbReference type="EMBL" id="SHK92782.1"/>
    </source>
</evidence>
<dbReference type="EMBL" id="FRBM01000001">
    <property type="protein sequence ID" value="SHK92782.1"/>
    <property type="molecule type" value="Genomic_DNA"/>
</dbReference>
<accession>A0A1M6WG69</accession>
<keyword evidence="7 11" id="KW-0798">TonB box</keyword>
<dbReference type="GO" id="GO:0044718">
    <property type="term" value="P:siderophore transmembrane transport"/>
    <property type="evidence" value="ECO:0007669"/>
    <property type="project" value="TreeGrafter"/>
</dbReference>
<dbReference type="PANTHER" id="PTHR30069">
    <property type="entry name" value="TONB-DEPENDENT OUTER MEMBRANE RECEPTOR"/>
    <property type="match status" value="1"/>
</dbReference>
<dbReference type="InterPro" id="IPR039426">
    <property type="entry name" value="TonB-dep_rcpt-like"/>
</dbReference>
<keyword evidence="8 10" id="KW-0472">Membrane</keyword>
<evidence type="ECO:0000256" key="9">
    <source>
        <dbReference type="ARBA" id="ARBA00023237"/>
    </source>
</evidence>
<dbReference type="InterPro" id="IPR036942">
    <property type="entry name" value="Beta-barrel_TonB_sf"/>
</dbReference>
<evidence type="ECO:0000313" key="15">
    <source>
        <dbReference type="Proteomes" id="UP000184069"/>
    </source>
</evidence>
<dbReference type="InterPro" id="IPR012910">
    <property type="entry name" value="Plug_dom"/>
</dbReference>
<dbReference type="CDD" id="cd01347">
    <property type="entry name" value="ligand_gated_channel"/>
    <property type="match status" value="1"/>
</dbReference>
<proteinExistence type="inferred from homology"/>
<dbReference type="AlphaFoldDB" id="A0A1M6WG69"/>
<sequence length="714" mass="80415">MLVFFYQSYDDIIDPILKVADKVTYLTFVYLFRIIKNNNFAKKLLMFRTVSFSLLVLGSALASGQKTKDTLKSNQINEVVITGSGYAQKIKDTPATISVISQADLKKRAYRDITDALQDVPGVFVTGGGSTSDFSIRGAESGQTLVLIDGKRINTRETRPNSDGPGIEQGWMPPLETIERIEVVKGPMSSLYGSDAMGGVINIITKKLSGGWRGSVGTSLIQQVHKESGNTYQIDGYAAGSLVKNLLQMKVTGSYSDRNEDKFVGGFTERVIKAFGTEFSLTPDTKNTFKLSYDYNRQERNQNPGYSLGPKAKSSRNNYERNVLALSHKGDYSNFHTNSYIQYDNTNNPNRDMRYETFSAYSLNNFNIKDHVISFGAEYRYERLNDLGNKMKSENGEVVTKLTRWNWSAFAEGNWKLVDRLHLVTGARLDNDENYGSNFTPRGYLVWSATNNFTFKGGASWGYKAPGLRAVNPGWGQVTGGGTQDGVIIGNKDLKPEKSFNQELTVMFEDNKKVINLSVTGFNTDFKNKLVEVRKCNNSEECKQFEALYNHIYDFISTRENLGKANSMGLEANLGVNVSKDIVLKANYTYTDTKIKSDEIPSLYNKPYARIPKHMANVNLSWKANDSFEFWSRGNYRSVSQPGVSRGKAQEYPIPSYFLLDLGTVYRLNKHVRFTFGVYNLLDKDIRNDTTDPATNFGFRIDGIRYQFGANYFF</sequence>
<feature type="domain" description="TonB-dependent receptor plug" evidence="13">
    <location>
        <begin position="90"/>
        <end position="200"/>
    </location>
</feature>
<evidence type="ECO:0000256" key="4">
    <source>
        <dbReference type="ARBA" id="ARBA00022692"/>
    </source>
</evidence>
<evidence type="ECO:0000256" key="11">
    <source>
        <dbReference type="RuleBase" id="RU003357"/>
    </source>
</evidence>
<dbReference type="PROSITE" id="PS52016">
    <property type="entry name" value="TONB_DEPENDENT_REC_3"/>
    <property type="match status" value="1"/>
</dbReference>
<dbReference type="Proteomes" id="UP000184069">
    <property type="component" value="Unassembled WGS sequence"/>
</dbReference>
<evidence type="ECO:0000256" key="5">
    <source>
        <dbReference type="ARBA" id="ARBA00022729"/>
    </source>
</evidence>
<evidence type="ECO:0000256" key="1">
    <source>
        <dbReference type="ARBA" id="ARBA00004571"/>
    </source>
</evidence>
<dbReference type="Gene3D" id="2.40.170.20">
    <property type="entry name" value="TonB-dependent receptor, beta-barrel domain"/>
    <property type="match status" value="1"/>
</dbReference>
<comment type="similarity">
    <text evidence="10 11">Belongs to the TonB-dependent receptor family.</text>
</comment>
<reference evidence="14 15" key="1">
    <citation type="submission" date="2016-11" db="EMBL/GenBank/DDBJ databases">
        <authorList>
            <person name="Jaros S."/>
            <person name="Januszkiewicz K."/>
            <person name="Wedrychowicz H."/>
        </authorList>
    </citation>
    <scope>NUCLEOTIDE SEQUENCE [LARGE SCALE GENOMIC DNA]</scope>
    <source>
        <strain evidence="14 15">DSM 27621</strain>
    </source>
</reference>
<dbReference type="SUPFAM" id="SSF56935">
    <property type="entry name" value="Porins"/>
    <property type="match status" value="1"/>
</dbReference>
<evidence type="ECO:0000259" key="13">
    <source>
        <dbReference type="Pfam" id="PF07715"/>
    </source>
</evidence>
<keyword evidence="14" id="KW-0675">Receptor</keyword>
<gene>
    <name evidence="14" type="ORF">SAMN05444407_101626</name>
</gene>
<evidence type="ECO:0000256" key="2">
    <source>
        <dbReference type="ARBA" id="ARBA00022448"/>
    </source>
</evidence>
<keyword evidence="5" id="KW-0732">Signal</keyword>
<dbReference type="GO" id="GO:0009279">
    <property type="term" value="C:cell outer membrane"/>
    <property type="evidence" value="ECO:0007669"/>
    <property type="project" value="UniProtKB-SubCell"/>
</dbReference>
<dbReference type="Pfam" id="PF00593">
    <property type="entry name" value="TonB_dep_Rec_b-barrel"/>
    <property type="match status" value="1"/>
</dbReference>
<evidence type="ECO:0000256" key="7">
    <source>
        <dbReference type="ARBA" id="ARBA00023077"/>
    </source>
</evidence>
<evidence type="ECO:0000256" key="3">
    <source>
        <dbReference type="ARBA" id="ARBA00022452"/>
    </source>
</evidence>